<accession>A0A2M7GXW2</accession>
<dbReference type="EMBL" id="PFFY01000239">
    <property type="protein sequence ID" value="PIW32862.1"/>
    <property type="molecule type" value="Genomic_DNA"/>
</dbReference>
<dbReference type="AlphaFoldDB" id="A0A2M7GXW2"/>
<feature type="region of interest" description="Disordered" evidence="1">
    <location>
        <begin position="88"/>
        <end position="141"/>
    </location>
</feature>
<name>A0A2M7GXW2_9BACT</name>
<gene>
    <name evidence="2" type="ORF">COW28_05120</name>
</gene>
<reference evidence="3" key="1">
    <citation type="submission" date="2017-09" db="EMBL/GenBank/DDBJ databases">
        <title>Depth-based differentiation of microbial function through sediment-hosted aquifers and enrichment of novel symbionts in the deep terrestrial subsurface.</title>
        <authorList>
            <person name="Probst A.J."/>
            <person name="Ladd B."/>
            <person name="Jarett J.K."/>
            <person name="Geller-Mcgrath D.E."/>
            <person name="Sieber C.M.K."/>
            <person name="Emerson J.B."/>
            <person name="Anantharaman K."/>
            <person name="Thomas B.C."/>
            <person name="Malmstrom R."/>
            <person name="Stieglmeier M."/>
            <person name="Klingl A."/>
            <person name="Woyke T."/>
            <person name="Ryan C.M."/>
            <person name="Banfield J.F."/>
        </authorList>
    </citation>
    <scope>NUCLEOTIDE SEQUENCE [LARGE SCALE GENOMIC DNA]</scope>
</reference>
<sequence length="141" mass="16753">SPFYQADAEVKREKLYKGLEEKYKDYPVKFDRNKVQEFLNNNPDYFTKYGINAYENAYHDISTEDYSEIRAKEKEEIKEQIRKEVEEEIRTKGQAGNMGFGDLGSQPINPTGKAPFYDEQRMEDDPEYRDQVIADMERRNK</sequence>
<comment type="caution">
    <text evidence="2">The sequence shown here is derived from an EMBL/GenBank/DDBJ whole genome shotgun (WGS) entry which is preliminary data.</text>
</comment>
<evidence type="ECO:0000313" key="2">
    <source>
        <dbReference type="EMBL" id="PIW32862.1"/>
    </source>
</evidence>
<organism evidence="2 3">
    <name type="scientific">bacterium (Candidatus Ratteibacteria) CG15_BIG_FIL_POST_REV_8_21_14_020_41_12</name>
    <dbReference type="NCBI Taxonomy" id="2014291"/>
    <lineage>
        <taxon>Bacteria</taxon>
        <taxon>Candidatus Ratteibacteria</taxon>
    </lineage>
</organism>
<evidence type="ECO:0000256" key="1">
    <source>
        <dbReference type="SAM" id="MobiDB-lite"/>
    </source>
</evidence>
<protein>
    <submittedName>
        <fullName evidence="2">Uncharacterized protein</fullName>
    </submittedName>
</protein>
<evidence type="ECO:0000313" key="3">
    <source>
        <dbReference type="Proteomes" id="UP000230025"/>
    </source>
</evidence>
<feature type="non-terminal residue" evidence="2">
    <location>
        <position position="1"/>
    </location>
</feature>
<proteinExistence type="predicted"/>
<feature type="compositionally biased region" description="Basic and acidic residues" evidence="1">
    <location>
        <begin position="128"/>
        <end position="141"/>
    </location>
</feature>
<dbReference type="Proteomes" id="UP000230025">
    <property type="component" value="Unassembled WGS sequence"/>
</dbReference>